<feature type="coiled-coil region" evidence="1">
    <location>
        <begin position="11"/>
        <end position="38"/>
    </location>
</feature>
<accession>A0A7W4QFM7</accession>
<evidence type="ECO:0000313" key="2">
    <source>
        <dbReference type="EMBL" id="QOY28973.1"/>
    </source>
</evidence>
<name>A0A7W4QFM7_BACVE</name>
<reference evidence="3" key="1">
    <citation type="submission" date="2020-10" db="EMBL/GenBank/DDBJ databases">
        <title>Complete genome sequence of Bacillus velezensis NST6.</title>
        <authorList>
            <person name="Choi J."/>
        </authorList>
    </citation>
    <scope>NUCLEOTIDE SEQUENCE [LARGE SCALE GENOMIC DNA]</scope>
    <source>
        <strain evidence="3">NST6</strain>
    </source>
</reference>
<dbReference type="EMBL" id="CP063687">
    <property type="protein sequence ID" value="QOY28973.1"/>
    <property type="molecule type" value="Genomic_DNA"/>
</dbReference>
<evidence type="ECO:0000256" key="1">
    <source>
        <dbReference type="SAM" id="Coils"/>
    </source>
</evidence>
<dbReference type="Proteomes" id="UP000587477">
    <property type="component" value="Chromosome"/>
</dbReference>
<organism evidence="2 3">
    <name type="scientific">Bacillus velezensis</name>
    <dbReference type="NCBI Taxonomy" id="492670"/>
    <lineage>
        <taxon>Bacteria</taxon>
        <taxon>Bacillati</taxon>
        <taxon>Bacillota</taxon>
        <taxon>Bacilli</taxon>
        <taxon>Bacillales</taxon>
        <taxon>Bacillaceae</taxon>
        <taxon>Bacillus</taxon>
        <taxon>Bacillus amyloliquefaciens group</taxon>
    </lineage>
</organism>
<dbReference type="AlphaFoldDB" id="A0A7W4QFM7"/>
<protein>
    <submittedName>
        <fullName evidence="2">Uncharacterized protein</fullName>
    </submittedName>
</protein>
<keyword evidence="1" id="KW-0175">Coiled coil</keyword>
<evidence type="ECO:0000313" key="3">
    <source>
        <dbReference type="Proteomes" id="UP000587477"/>
    </source>
</evidence>
<gene>
    <name evidence="2" type="ORF">BACVE_004015</name>
</gene>
<proteinExistence type="predicted"/>
<sequence length="74" mass="8291">MSLFNPHQSSIENMQQQINKLNEAVAELTRQLDAKADKNQFGSKQIDESKISDGKVEYGKIKKSLLGDISIDLL</sequence>